<evidence type="ECO:0000313" key="2">
    <source>
        <dbReference type="Proteomes" id="UP001168338"/>
    </source>
</evidence>
<keyword evidence="2" id="KW-1185">Reference proteome</keyword>
<sequence>MTDVTRERRVIVACCGGSYPGQLACRGAVRLAREGYGDLVGVAALAAGHVPEIERVRAADDIVVIDGCETGCARAVLDLLGIEPAQYIVVADLDLRSTGYLGIDRRDVDAVVSAGWVRDRAARNPRRGREHGAD</sequence>
<reference evidence="1" key="1">
    <citation type="submission" date="2019-05" db="EMBL/GenBank/DDBJ databases">
        <title>Methanoculleus sp. FWC-SCC1, a methanogenic archaeon isolated from deep marine cold seep.</title>
        <authorList>
            <person name="Chen Y.-W."/>
            <person name="Chen S.-C."/>
            <person name="Teng N.-H."/>
            <person name="Lai M.-C."/>
        </authorList>
    </citation>
    <scope>NUCLEOTIDE SEQUENCE</scope>
    <source>
        <strain evidence="1">FWC-SCC1</strain>
    </source>
</reference>
<dbReference type="Proteomes" id="UP001168338">
    <property type="component" value="Unassembled WGS sequence"/>
</dbReference>
<name>A0ABT8M7X6_9EURY</name>
<comment type="caution">
    <text evidence="1">The sequence shown here is derived from an EMBL/GenBank/DDBJ whole genome shotgun (WGS) entry which is preliminary data.</text>
</comment>
<proteinExistence type="predicted"/>
<accession>A0ABT8M7X6</accession>
<dbReference type="Pfam" id="PF08859">
    <property type="entry name" value="DGC"/>
    <property type="match status" value="1"/>
</dbReference>
<gene>
    <name evidence="1" type="ORF">FGU65_03905</name>
</gene>
<protein>
    <recommendedName>
        <fullName evidence="3">DGC domain-containing protein</fullName>
    </recommendedName>
</protein>
<evidence type="ECO:0000313" key="1">
    <source>
        <dbReference type="EMBL" id="MDN7024042.1"/>
    </source>
</evidence>
<dbReference type="EMBL" id="VCYH01000002">
    <property type="protein sequence ID" value="MDN7024042.1"/>
    <property type="molecule type" value="Genomic_DNA"/>
</dbReference>
<organism evidence="1 2">
    <name type="scientific">Methanoculleus frigidifontis</name>
    <dbReference type="NCBI Taxonomy" id="2584085"/>
    <lineage>
        <taxon>Archaea</taxon>
        <taxon>Methanobacteriati</taxon>
        <taxon>Methanobacteriota</taxon>
        <taxon>Stenosarchaea group</taxon>
        <taxon>Methanomicrobia</taxon>
        <taxon>Methanomicrobiales</taxon>
        <taxon>Methanomicrobiaceae</taxon>
        <taxon>Methanoculleus</taxon>
    </lineage>
</organism>
<evidence type="ECO:0008006" key="3">
    <source>
        <dbReference type="Google" id="ProtNLM"/>
    </source>
</evidence>
<dbReference type="InterPro" id="IPR014958">
    <property type="entry name" value="DGC"/>
</dbReference>